<reference evidence="3 4" key="1">
    <citation type="submission" date="2018-09" db="EMBL/GenBank/DDBJ databases">
        <title>Complete genome sequence of Euzebya sp. DY32-46 isolated from seawater of Pacific Ocean.</title>
        <authorList>
            <person name="Xu L."/>
            <person name="Wu Y.-H."/>
            <person name="Xu X.-W."/>
        </authorList>
    </citation>
    <scope>NUCLEOTIDE SEQUENCE [LARGE SCALE GENOMIC DNA]</scope>
    <source>
        <strain evidence="3 4">DY32-46</strain>
    </source>
</reference>
<dbReference type="CDD" id="cd11614">
    <property type="entry name" value="SAF_CpaB_FlgA_like"/>
    <property type="match status" value="1"/>
</dbReference>
<dbReference type="InterPro" id="IPR031571">
    <property type="entry name" value="RcpC_dom"/>
</dbReference>
<evidence type="ECO:0000256" key="1">
    <source>
        <dbReference type="SAM" id="MobiDB-lite"/>
    </source>
</evidence>
<feature type="region of interest" description="Disordered" evidence="1">
    <location>
        <begin position="257"/>
        <end position="291"/>
    </location>
</feature>
<name>A0A346XTE4_9ACTN</name>
<keyword evidence="4" id="KW-1185">Reference proteome</keyword>
<feature type="domain" description="Flp pilus assembly protein RcpC/CpaB" evidence="2">
    <location>
        <begin position="112"/>
        <end position="225"/>
    </location>
</feature>
<dbReference type="KEGG" id="euz:DVS28_a0790"/>
<organism evidence="3 4">
    <name type="scientific">Euzebya pacifica</name>
    <dbReference type="NCBI Taxonomy" id="1608957"/>
    <lineage>
        <taxon>Bacteria</taxon>
        <taxon>Bacillati</taxon>
        <taxon>Actinomycetota</taxon>
        <taxon>Nitriliruptoria</taxon>
        <taxon>Euzebyales</taxon>
    </lineage>
</organism>
<accession>A0A346XTE4</accession>
<gene>
    <name evidence="3" type="ORF">DVS28_a0790</name>
</gene>
<feature type="compositionally biased region" description="Polar residues" evidence="1">
    <location>
        <begin position="278"/>
        <end position="291"/>
    </location>
</feature>
<dbReference type="Proteomes" id="UP000264006">
    <property type="component" value="Chromosome"/>
</dbReference>
<dbReference type="RefSeq" id="WP_164709905.1">
    <property type="nucleotide sequence ID" value="NZ_CP031165.1"/>
</dbReference>
<sequence>MKANRLALVGILLGLAGTVLLALFVTSSSGEKAGETAAVWMASDAGIAAGTPAEEVAAAAVLRDVPLDLVPARALIGPDDVVGQQVSRPVGPGEILTADQFAPVGPAAGGLVVPEGWEVLSVEASPAPGVEGYATTGSLLNLYYTATTKPQATADGQTVAGEAFTQLVMAHTEVLAVTRGTLTGEATAVNEQAAAGGMVFLLKVRPEDVPTLVFAEQNGSLWFSLANADDPAPTSERFTFEDLDPAAITQSISEARTQLEADRAATEAAEADELARRNTSADVPTSTDGGE</sequence>
<evidence type="ECO:0000259" key="2">
    <source>
        <dbReference type="Pfam" id="PF16976"/>
    </source>
</evidence>
<dbReference type="EMBL" id="CP031165">
    <property type="protein sequence ID" value="AXV05491.1"/>
    <property type="molecule type" value="Genomic_DNA"/>
</dbReference>
<proteinExistence type="predicted"/>
<evidence type="ECO:0000313" key="4">
    <source>
        <dbReference type="Proteomes" id="UP000264006"/>
    </source>
</evidence>
<protein>
    <submittedName>
        <fullName evidence="3">Flp pilus assembly protein RcpC/CpaB</fullName>
    </submittedName>
</protein>
<evidence type="ECO:0000313" key="3">
    <source>
        <dbReference type="EMBL" id="AXV05491.1"/>
    </source>
</evidence>
<dbReference type="AlphaFoldDB" id="A0A346XTE4"/>
<dbReference type="Pfam" id="PF16976">
    <property type="entry name" value="RcpC"/>
    <property type="match status" value="1"/>
</dbReference>